<feature type="transmembrane region" description="Helical" evidence="1">
    <location>
        <begin position="23"/>
        <end position="43"/>
    </location>
</feature>
<keyword evidence="1" id="KW-1133">Transmembrane helix</keyword>
<gene>
    <name evidence="2" type="ORF">BJ212DRAFT_1372533</name>
</gene>
<dbReference type="RefSeq" id="XP_041190527.1">
    <property type="nucleotide sequence ID" value="XM_041336335.1"/>
</dbReference>
<comment type="caution">
    <text evidence="2">The sequence shown here is derived from an EMBL/GenBank/DDBJ whole genome shotgun (WGS) entry which is preliminary data.</text>
</comment>
<reference evidence="2" key="1">
    <citation type="journal article" date="2020" name="New Phytol.">
        <title>Comparative genomics reveals dynamic genome evolution in host specialist ectomycorrhizal fungi.</title>
        <authorList>
            <person name="Lofgren L.A."/>
            <person name="Nguyen N.H."/>
            <person name="Vilgalys R."/>
            <person name="Ruytinx J."/>
            <person name="Liao H.L."/>
            <person name="Branco S."/>
            <person name="Kuo A."/>
            <person name="LaButti K."/>
            <person name="Lipzen A."/>
            <person name="Andreopoulos W."/>
            <person name="Pangilinan J."/>
            <person name="Riley R."/>
            <person name="Hundley H."/>
            <person name="Na H."/>
            <person name="Barry K."/>
            <person name="Grigoriev I.V."/>
            <person name="Stajich J.E."/>
            <person name="Kennedy P.G."/>
        </authorList>
    </citation>
    <scope>NUCLEOTIDE SEQUENCE</scope>
    <source>
        <strain evidence="2">MN1</strain>
    </source>
</reference>
<keyword evidence="1" id="KW-0812">Transmembrane</keyword>
<accession>A0A9P7E633</accession>
<dbReference type="Proteomes" id="UP000807769">
    <property type="component" value="Unassembled WGS sequence"/>
</dbReference>
<evidence type="ECO:0000313" key="3">
    <source>
        <dbReference type="Proteomes" id="UP000807769"/>
    </source>
</evidence>
<sequence length="87" mass="10261">MLMNSHQVFLTTWKPMLIPPQDLVLVVIFLCSLIAFPRSFTALHPMKRSKLRSHVHVRSVVAYLHSFALRRTLIEYLNFRNPQCLRD</sequence>
<keyword evidence="1" id="KW-0472">Membrane</keyword>
<proteinExistence type="predicted"/>
<name>A0A9P7E633_9AGAM</name>
<evidence type="ECO:0000313" key="2">
    <source>
        <dbReference type="EMBL" id="KAG1812245.1"/>
    </source>
</evidence>
<organism evidence="2 3">
    <name type="scientific">Suillus subaureus</name>
    <dbReference type="NCBI Taxonomy" id="48587"/>
    <lineage>
        <taxon>Eukaryota</taxon>
        <taxon>Fungi</taxon>
        <taxon>Dikarya</taxon>
        <taxon>Basidiomycota</taxon>
        <taxon>Agaricomycotina</taxon>
        <taxon>Agaricomycetes</taxon>
        <taxon>Agaricomycetidae</taxon>
        <taxon>Boletales</taxon>
        <taxon>Suillineae</taxon>
        <taxon>Suillaceae</taxon>
        <taxon>Suillus</taxon>
    </lineage>
</organism>
<dbReference type="GeneID" id="64630352"/>
<dbReference type="AlphaFoldDB" id="A0A9P7E633"/>
<dbReference type="EMBL" id="JABBWG010000027">
    <property type="protein sequence ID" value="KAG1812245.1"/>
    <property type="molecule type" value="Genomic_DNA"/>
</dbReference>
<protein>
    <submittedName>
        <fullName evidence="2">Uncharacterized protein</fullName>
    </submittedName>
</protein>
<evidence type="ECO:0000256" key="1">
    <source>
        <dbReference type="SAM" id="Phobius"/>
    </source>
</evidence>
<keyword evidence="3" id="KW-1185">Reference proteome</keyword>